<comment type="function">
    <text evidence="17">The UvrABC repair system catalyzes the recognition and processing of DNA lesions. UvrA is an ATPase and a DNA-binding protein. A damage recognition complex composed of 2 UvrA and 2 UvrB subunits scans DNA for abnormalities. When the presence of a lesion has been verified by UvrB, the UvrA molecules dissociate.</text>
</comment>
<dbReference type="Gene3D" id="3.40.50.300">
    <property type="entry name" value="P-loop containing nucleotide triphosphate hydrolases"/>
    <property type="match status" value="2"/>
</dbReference>
<keyword evidence="2 17" id="KW-0963">Cytoplasm</keyword>
<keyword evidence="5 17" id="KW-0547">Nucleotide-binding</keyword>
<gene>
    <name evidence="17" type="primary">uvrA</name>
    <name evidence="19" type="ORF">A2Y64_05500</name>
</gene>
<evidence type="ECO:0000313" key="20">
    <source>
        <dbReference type="Proteomes" id="UP000177187"/>
    </source>
</evidence>
<proteinExistence type="inferred from homology"/>
<dbReference type="InterPro" id="IPR017871">
    <property type="entry name" value="ABC_transporter-like_CS"/>
</dbReference>
<evidence type="ECO:0000256" key="8">
    <source>
        <dbReference type="ARBA" id="ARBA00022771"/>
    </source>
</evidence>
<dbReference type="FunFam" id="1.20.1580.10:FF:000002">
    <property type="entry name" value="UvrABC system protein A"/>
    <property type="match status" value="1"/>
</dbReference>
<dbReference type="SUPFAM" id="SSF52540">
    <property type="entry name" value="P-loop containing nucleoside triphosphate hydrolases"/>
    <property type="match status" value="2"/>
</dbReference>
<dbReference type="PANTHER" id="PTHR43152:SF3">
    <property type="entry name" value="UVRABC SYSTEM PROTEIN A"/>
    <property type="match status" value="1"/>
</dbReference>
<keyword evidence="12 17" id="KW-0238">DNA-binding</keyword>
<evidence type="ECO:0000256" key="6">
    <source>
        <dbReference type="ARBA" id="ARBA00022763"/>
    </source>
</evidence>
<dbReference type="InterPro" id="IPR013815">
    <property type="entry name" value="ATP_grasp_subdomain_1"/>
</dbReference>
<keyword evidence="8 17" id="KW-0863">Zinc-finger</keyword>
<dbReference type="Gene3D" id="1.20.1580.10">
    <property type="entry name" value="ABC transporter ATPase like domain"/>
    <property type="match status" value="2"/>
</dbReference>
<keyword evidence="9 17" id="KW-0862">Zinc</keyword>
<evidence type="ECO:0000256" key="3">
    <source>
        <dbReference type="ARBA" id="ARBA00022723"/>
    </source>
</evidence>
<comment type="subunit">
    <text evidence="17">Forms a heterotetramer with UvrB during the search for lesions.</text>
</comment>
<dbReference type="GO" id="GO:0006289">
    <property type="term" value="P:nucleotide-excision repair"/>
    <property type="evidence" value="ECO:0007669"/>
    <property type="project" value="UniProtKB-UniRule"/>
</dbReference>
<comment type="similarity">
    <text evidence="14 17">Belongs to the ABC transporter superfamily. UvrA family.</text>
</comment>
<dbReference type="NCBIfam" id="TIGR00630">
    <property type="entry name" value="uvra"/>
    <property type="match status" value="1"/>
</dbReference>
<evidence type="ECO:0000256" key="1">
    <source>
        <dbReference type="ARBA" id="ARBA00004496"/>
    </source>
</evidence>
<dbReference type="GO" id="GO:0008270">
    <property type="term" value="F:zinc ion binding"/>
    <property type="evidence" value="ECO:0007669"/>
    <property type="project" value="UniProtKB-UniRule"/>
</dbReference>
<name>A0A1F5F6S9_9BACT</name>
<dbReference type="GO" id="GO:0003677">
    <property type="term" value="F:DNA binding"/>
    <property type="evidence" value="ECO:0007669"/>
    <property type="project" value="UniProtKB-UniRule"/>
</dbReference>
<evidence type="ECO:0000256" key="12">
    <source>
        <dbReference type="ARBA" id="ARBA00023125"/>
    </source>
</evidence>
<dbReference type="GO" id="GO:0009380">
    <property type="term" value="C:excinuclease repair complex"/>
    <property type="evidence" value="ECO:0007669"/>
    <property type="project" value="InterPro"/>
</dbReference>
<sequence>MEDITIRGAREHNLKNIDLVIPRGRLVVFTGVSGSGKSSLAFDTLYAEGQRRYVESLSSYARQFLGQMEKPKVDQITGLSPAISIQQKAASRNPRSTVGTITEIYDYLRVLYARVGKPHCPSCGRPIGSQSAEQIVEEVMKLPAGTRFMVNAPVVKNRKGEFKNLLESLRQQGFVRAVIDGRMEELNEISALDRKRPHDVEVIVDRLIASENIRARLTDSIETALRLADGVLTISLVRDSEGLSGAVAEAVARLAEREGAPDEAGAGEGPHFDTNGRAVFSEHNACAICGVSFPELSPQMFSFNSPQGMCPTCGGLGSTLEVDPDLVVPDHALSIRGGAVAVWGKIDETKTWRLSRLESLASHYNFSLDTPWGELSPEVHRVILEGSENEEIEFTWEYEHGSGSSTHAYTGVVENLHRLYRETKSDAARQFYGRFFTSLPCKVCEGKKLRSEALAVTLDGLNIHELGELPVSELVGFFAGLTLNDTERKIAQELLKEVRSRLGFLVNVGLYYLTLNRSAPTLSGGEAQRIRLASQIGCGLVGVLYILDEPSIGLHHRDNVKLIKTLTDLRDLGNTVIVVEHDEATMLAADHMVDFGPGAGHMGGRIVAQGTPEEIKRTPGSLTGRYLAGDLAIAIPEKRRPGNGHFLELYGCTHHNLKNVELRIPLGTFTAITGVSGSGKSSLVNETLFPALATGLRQTRLHGGPFEKIGGLKQIDKVIDIDQSPIGRTPRSNPATYIKVFDHIRRLFVQLPGAKVRGYTPGRFSFNVRGGRCEACQGDGLIKIEMHFLPDVYVTCDVCHGKRYNKETLSVRYRGYNIADVLEMDVSEALELFRNIPQIARMLETLTSVGLDYVKLGQPATTLSGGEAQRVKLARELTKRSTGKTVYILDEPTTGLHFADIAKLLGVLQTFVDMGNTVIVIEHNLDVIKNADYIVDLGPEGGDDGGRIIARGTPEKVALVEESYTGNVLRQVLPKFAETVPGAVGQR</sequence>
<evidence type="ECO:0000256" key="5">
    <source>
        <dbReference type="ARBA" id="ARBA00022741"/>
    </source>
</evidence>
<evidence type="ECO:0000256" key="14">
    <source>
        <dbReference type="ARBA" id="ARBA00038000"/>
    </source>
</evidence>
<feature type="zinc finger region" description="C4-type" evidence="17">
    <location>
        <begin position="286"/>
        <end position="313"/>
    </location>
</feature>
<protein>
    <recommendedName>
        <fullName evidence="15 17">UvrABC system protein A</fullName>
        <shortName evidence="17">UvrA protein</shortName>
    </recommendedName>
    <alternativeName>
        <fullName evidence="16 17">Excinuclease ABC subunit A</fullName>
    </alternativeName>
</protein>
<dbReference type="Gene3D" id="3.30.1490.20">
    <property type="entry name" value="ATP-grasp fold, A domain"/>
    <property type="match status" value="1"/>
</dbReference>
<dbReference type="Gene3D" id="1.10.8.280">
    <property type="entry name" value="ABC transporter ATPase domain-like"/>
    <property type="match status" value="1"/>
</dbReference>
<dbReference type="EMBL" id="MFAF01000077">
    <property type="protein sequence ID" value="OGD75320.1"/>
    <property type="molecule type" value="Genomic_DNA"/>
</dbReference>
<dbReference type="GO" id="GO:0009381">
    <property type="term" value="F:excinuclease ABC activity"/>
    <property type="evidence" value="ECO:0007669"/>
    <property type="project" value="UniProtKB-UniRule"/>
</dbReference>
<evidence type="ECO:0000256" key="13">
    <source>
        <dbReference type="ARBA" id="ARBA00023204"/>
    </source>
</evidence>
<dbReference type="STRING" id="1817816.A2Y64_05500"/>
<dbReference type="GO" id="GO:0009432">
    <property type="term" value="P:SOS response"/>
    <property type="evidence" value="ECO:0007669"/>
    <property type="project" value="UniProtKB-UniRule"/>
</dbReference>
<dbReference type="Proteomes" id="UP000177187">
    <property type="component" value="Unassembled WGS sequence"/>
</dbReference>
<evidence type="ECO:0000256" key="4">
    <source>
        <dbReference type="ARBA" id="ARBA00022737"/>
    </source>
</evidence>
<dbReference type="InterPro" id="IPR027417">
    <property type="entry name" value="P-loop_NTPase"/>
</dbReference>
<dbReference type="InterPro" id="IPR041552">
    <property type="entry name" value="UvrA_DNA-bd"/>
</dbReference>
<accession>A0A1F5F6S9</accession>
<evidence type="ECO:0000256" key="7">
    <source>
        <dbReference type="ARBA" id="ARBA00022769"/>
    </source>
</evidence>
<comment type="subcellular location">
    <subcellularLocation>
        <location evidence="1 17">Cytoplasm</location>
    </subcellularLocation>
</comment>
<dbReference type="PROSITE" id="PS00211">
    <property type="entry name" value="ABC_TRANSPORTER_1"/>
    <property type="match status" value="2"/>
</dbReference>
<dbReference type="Pfam" id="PF17755">
    <property type="entry name" value="UvrA_DNA-bind"/>
    <property type="match status" value="1"/>
</dbReference>
<dbReference type="InterPro" id="IPR004602">
    <property type="entry name" value="UvrA"/>
</dbReference>
<dbReference type="GO" id="GO:0005737">
    <property type="term" value="C:cytoplasm"/>
    <property type="evidence" value="ECO:0007669"/>
    <property type="project" value="UniProtKB-SubCell"/>
</dbReference>
<evidence type="ECO:0000256" key="17">
    <source>
        <dbReference type="HAMAP-Rule" id="MF_00205"/>
    </source>
</evidence>
<evidence type="ECO:0000259" key="18">
    <source>
        <dbReference type="PROSITE" id="PS50893"/>
    </source>
</evidence>
<organism evidence="19 20">
    <name type="scientific">Candidatus Coatesbacteria bacterium RBG_13_66_14</name>
    <dbReference type="NCBI Taxonomy" id="1817816"/>
    <lineage>
        <taxon>Bacteria</taxon>
        <taxon>Candidatus Coatesiibacteriota</taxon>
    </lineage>
</organism>
<dbReference type="AlphaFoldDB" id="A0A1F5F6S9"/>
<dbReference type="GO" id="GO:0016887">
    <property type="term" value="F:ATP hydrolysis activity"/>
    <property type="evidence" value="ECO:0007669"/>
    <property type="project" value="InterPro"/>
</dbReference>
<dbReference type="HAMAP" id="MF_00205">
    <property type="entry name" value="UvrA"/>
    <property type="match status" value="1"/>
</dbReference>
<feature type="domain" description="ABC transporter" evidence="18">
    <location>
        <begin position="639"/>
        <end position="970"/>
    </location>
</feature>
<evidence type="ECO:0000313" key="19">
    <source>
        <dbReference type="EMBL" id="OGD75320.1"/>
    </source>
</evidence>
<evidence type="ECO:0000256" key="11">
    <source>
        <dbReference type="ARBA" id="ARBA00022881"/>
    </source>
</evidence>
<evidence type="ECO:0000256" key="10">
    <source>
        <dbReference type="ARBA" id="ARBA00022840"/>
    </source>
</evidence>
<keyword evidence="7 17" id="KW-0228">DNA excision</keyword>
<keyword evidence="6 17" id="KW-0227">DNA damage</keyword>
<evidence type="ECO:0000256" key="15">
    <source>
        <dbReference type="ARBA" id="ARBA00039316"/>
    </source>
</evidence>
<keyword evidence="10 17" id="KW-0067">ATP-binding</keyword>
<feature type="zinc finger region" description="C4-type" evidence="17">
    <location>
        <begin position="773"/>
        <end position="799"/>
    </location>
</feature>
<dbReference type="CDD" id="cd03271">
    <property type="entry name" value="ABC_UvrA_II"/>
    <property type="match status" value="1"/>
</dbReference>
<dbReference type="FunFam" id="3.40.50.300:FF:000028">
    <property type="entry name" value="UvrABC system protein A"/>
    <property type="match status" value="1"/>
</dbReference>
<evidence type="ECO:0000256" key="16">
    <source>
        <dbReference type="ARBA" id="ARBA00042156"/>
    </source>
</evidence>
<dbReference type="InterPro" id="IPR041102">
    <property type="entry name" value="UvrA_inter"/>
</dbReference>
<feature type="binding site" evidence="17">
    <location>
        <begin position="31"/>
        <end position="38"/>
    </location>
    <ligand>
        <name>ATP</name>
        <dbReference type="ChEBI" id="CHEBI:30616"/>
    </ligand>
</feature>
<keyword evidence="4 17" id="KW-0677">Repeat</keyword>
<keyword evidence="13 17" id="KW-0234">DNA repair</keyword>
<dbReference type="PROSITE" id="PS50893">
    <property type="entry name" value="ABC_TRANSPORTER_2"/>
    <property type="match status" value="1"/>
</dbReference>
<keyword evidence="17" id="KW-0742">SOS response</keyword>
<dbReference type="Pfam" id="PF17760">
    <property type="entry name" value="UvrA_inter"/>
    <property type="match status" value="1"/>
</dbReference>
<dbReference type="GO" id="GO:0005524">
    <property type="term" value="F:ATP binding"/>
    <property type="evidence" value="ECO:0007669"/>
    <property type="project" value="UniProtKB-UniRule"/>
</dbReference>
<evidence type="ECO:0000256" key="9">
    <source>
        <dbReference type="ARBA" id="ARBA00022833"/>
    </source>
</evidence>
<keyword evidence="3 17" id="KW-0479">Metal-binding</keyword>
<dbReference type="PANTHER" id="PTHR43152">
    <property type="entry name" value="UVRABC SYSTEM PROTEIN A"/>
    <property type="match status" value="1"/>
</dbReference>
<keyword evidence="11 17" id="KW-0267">Excision nuclease</keyword>
<dbReference type="Pfam" id="PF00005">
    <property type="entry name" value="ABC_tran"/>
    <property type="match status" value="1"/>
</dbReference>
<dbReference type="InterPro" id="IPR003439">
    <property type="entry name" value="ABC_transporter-like_ATP-bd"/>
</dbReference>
<comment type="caution">
    <text evidence="19">The sequence shown here is derived from an EMBL/GenBank/DDBJ whole genome shotgun (WGS) entry which is preliminary data.</text>
</comment>
<reference evidence="19 20" key="1">
    <citation type="journal article" date="2016" name="Nat. Commun.">
        <title>Thousands of microbial genomes shed light on interconnected biogeochemical processes in an aquifer system.</title>
        <authorList>
            <person name="Anantharaman K."/>
            <person name="Brown C.T."/>
            <person name="Hug L.A."/>
            <person name="Sharon I."/>
            <person name="Castelle C.J."/>
            <person name="Probst A.J."/>
            <person name="Thomas B.C."/>
            <person name="Singh A."/>
            <person name="Wilkins M.J."/>
            <person name="Karaoz U."/>
            <person name="Brodie E.L."/>
            <person name="Williams K.H."/>
            <person name="Hubbard S.S."/>
            <person name="Banfield J.F."/>
        </authorList>
    </citation>
    <scope>NUCLEOTIDE SEQUENCE [LARGE SCALE GENOMIC DNA]</scope>
</reference>
<feature type="binding site" evidence="17">
    <location>
        <begin position="674"/>
        <end position="681"/>
    </location>
    <ligand>
        <name>ATP</name>
        <dbReference type="ChEBI" id="CHEBI:30616"/>
    </ligand>
</feature>
<dbReference type="NCBIfam" id="NF001503">
    <property type="entry name" value="PRK00349.1"/>
    <property type="match status" value="1"/>
</dbReference>
<evidence type="ECO:0000256" key="2">
    <source>
        <dbReference type="ARBA" id="ARBA00022490"/>
    </source>
</evidence>